<gene>
    <name evidence="1" type="ORF">MLD38_030990</name>
</gene>
<dbReference type="Proteomes" id="UP001057402">
    <property type="component" value="Chromosome 9"/>
</dbReference>
<sequence>MEKDPTSSVDPFLVEALLNPRHRLTVLRMELDIQSFMHDPNQQCFEFPHYPTSYLRLAAHRAAQHYGLQTVVHDSSLDGSGNRIIAIRTAECAIPSVRLSDIPAIQSDDDKAGQIKIVLKPRSIKSPGEEANRTGVKRSQVRSVEERTEEYERARARIFSSASSDSEDVIPQSSAEKNIPASREESELCRTPLADAEKAIETRDSGTSSRVAILKDREKDRSDPDYDRSYGRYFRNIIPAGQNFRRAPSTWQKIQHPFGQYDAGFSLGHTAGFQASINCIPHSTTVTNSVGAVGLDQHRRESMPGYVQWPTAAMMYTHSYEPLRHGAFQAPFFQQPLIFDYSQNH</sequence>
<protein>
    <submittedName>
        <fullName evidence="1">Uncharacterized protein</fullName>
    </submittedName>
</protein>
<evidence type="ECO:0000313" key="2">
    <source>
        <dbReference type="Proteomes" id="UP001057402"/>
    </source>
</evidence>
<keyword evidence="2" id="KW-1185">Reference proteome</keyword>
<comment type="caution">
    <text evidence="1">The sequence shown here is derived from an EMBL/GenBank/DDBJ whole genome shotgun (WGS) entry which is preliminary data.</text>
</comment>
<proteinExistence type="predicted"/>
<dbReference type="EMBL" id="CM042888">
    <property type="protein sequence ID" value="KAI4325608.1"/>
    <property type="molecule type" value="Genomic_DNA"/>
</dbReference>
<accession>A0ACB9MPH7</accession>
<name>A0ACB9MPH7_9MYRT</name>
<organism evidence="1 2">
    <name type="scientific">Melastoma candidum</name>
    <dbReference type="NCBI Taxonomy" id="119954"/>
    <lineage>
        <taxon>Eukaryota</taxon>
        <taxon>Viridiplantae</taxon>
        <taxon>Streptophyta</taxon>
        <taxon>Embryophyta</taxon>
        <taxon>Tracheophyta</taxon>
        <taxon>Spermatophyta</taxon>
        <taxon>Magnoliopsida</taxon>
        <taxon>eudicotyledons</taxon>
        <taxon>Gunneridae</taxon>
        <taxon>Pentapetalae</taxon>
        <taxon>rosids</taxon>
        <taxon>malvids</taxon>
        <taxon>Myrtales</taxon>
        <taxon>Melastomataceae</taxon>
        <taxon>Melastomatoideae</taxon>
        <taxon>Melastomateae</taxon>
        <taxon>Melastoma</taxon>
    </lineage>
</organism>
<reference evidence="2" key="1">
    <citation type="journal article" date="2023" name="Front. Plant Sci.">
        <title>Chromosomal-level genome assembly of Melastoma candidum provides insights into trichome evolution.</title>
        <authorList>
            <person name="Zhong Y."/>
            <person name="Wu W."/>
            <person name="Sun C."/>
            <person name="Zou P."/>
            <person name="Liu Y."/>
            <person name="Dai S."/>
            <person name="Zhou R."/>
        </authorList>
    </citation>
    <scope>NUCLEOTIDE SEQUENCE [LARGE SCALE GENOMIC DNA]</scope>
</reference>
<evidence type="ECO:0000313" key="1">
    <source>
        <dbReference type="EMBL" id="KAI4325608.1"/>
    </source>
</evidence>